<sequence length="133" mass="15369">MIATLQSSIKGWIGSYNVEKYQLIASLQLHTVSDKKLLNNVVEATILKVKYKVQDVLIPLITMIPTDIPFEFKRLQFLVRLAFAMTINRSQGESLGFSSLLSVFFFEMNHQQQENQNLSESYCFRIVTLRKFS</sequence>
<evidence type="ECO:0008006" key="3">
    <source>
        <dbReference type="Google" id="ProtNLM"/>
    </source>
</evidence>
<evidence type="ECO:0000313" key="2">
    <source>
        <dbReference type="Proteomes" id="UP001153709"/>
    </source>
</evidence>
<dbReference type="Proteomes" id="UP001153709">
    <property type="component" value="Chromosome 9"/>
</dbReference>
<dbReference type="EMBL" id="OU898284">
    <property type="protein sequence ID" value="CAG9840134.1"/>
    <property type="molecule type" value="Genomic_DNA"/>
</dbReference>
<reference evidence="1" key="1">
    <citation type="submission" date="2022-01" db="EMBL/GenBank/DDBJ databases">
        <authorList>
            <person name="King R."/>
        </authorList>
    </citation>
    <scope>NUCLEOTIDE SEQUENCE</scope>
</reference>
<dbReference type="AlphaFoldDB" id="A0A9N9TCH0"/>
<keyword evidence="2" id="KW-1185">Reference proteome</keyword>
<name>A0A9N9TCH0_DIABA</name>
<protein>
    <recommendedName>
        <fullName evidence="3">ATP-dependent DNA helicase</fullName>
    </recommendedName>
</protein>
<organism evidence="1 2">
    <name type="scientific">Diabrotica balteata</name>
    <name type="common">Banded cucumber beetle</name>
    <dbReference type="NCBI Taxonomy" id="107213"/>
    <lineage>
        <taxon>Eukaryota</taxon>
        <taxon>Metazoa</taxon>
        <taxon>Ecdysozoa</taxon>
        <taxon>Arthropoda</taxon>
        <taxon>Hexapoda</taxon>
        <taxon>Insecta</taxon>
        <taxon>Pterygota</taxon>
        <taxon>Neoptera</taxon>
        <taxon>Endopterygota</taxon>
        <taxon>Coleoptera</taxon>
        <taxon>Polyphaga</taxon>
        <taxon>Cucujiformia</taxon>
        <taxon>Chrysomeloidea</taxon>
        <taxon>Chrysomelidae</taxon>
        <taxon>Galerucinae</taxon>
        <taxon>Diabroticina</taxon>
        <taxon>Diabroticites</taxon>
        <taxon>Diabrotica</taxon>
    </lineage>
</organism>
<dbReference type="OrthoDB" id="272985at2759"/>
<gene>
    <name evidence="1" type="ORF">DIABBA_LOCUS12822</name>
</gene>
<proteinExistence type="predicted"/>
<evidence type="ECO:0000313" key="1">
    <source>
        <dbReference type="EMBL" id="CAG9840134.1"/>
    </source>
</evidence>
<accession>A0A9N9TCH0</accession>